<dbReference type="SMART" id="SM00897">
    <property type="entry name" value="FIST"/>
    <property type="match status" value="1"/>
</dbReference>
<evidence type="ECO:0000259" key="1">
    <source>
        <dbReference type="PROSITE" id="PS50887"/>
    </source>
</evidence>
<proteinExistence type="predicted"/>
<dbReference type="PROSITE" id="PS50887">
    <property type="entry name" value="GGDEF"/>
    <property type="match status" value="1"/>
</dbReference>
<dbReference type="InterPro" id="IPR013702">
    <property type="entry name" value="FIST_domain_N"/>
</dbReference>
<feature type="domain" description="GGDEF" evidence="1">
    <location>
        <begin position="460"/>
        <end position="589"/>
    </location>
</feature>
<dbReference type="Pfam" id="PF00990">
    <property type="entry name" value="GGDEF"/>
    <property type="match status" value="1"/>
</dbReference>
<protein>
    <submittedName>
        <fullName evidence="2">Diguanylate cyclase (GGDEF) domain-containing protein</fullName>
    </submittedName>
</protein>
<dbReference type="PANTHER" id="PTHR45138:SF9">
    <property type="entry name" value="DIGUANYLATE CYCLASE DGCM-RELATED"/>
    <property type="match status" value="1"/>
</dbReference>
<dbReference type="InterPro" id="IPR000160">
    <property type="entry name" value="GGDEF_dom"/>
</dbReference>
<dbReference type="InterPro" id="IPR029787">
    <property type="entry name" value="Nucleotide_cyclase"/>
</dbReference>
<dbReference type="Gene3D" id="3.30.70.270">
    <property type="match status" value="1"/>
</dbReference>
<dbReference type="NCBIfam" id="TIGR00254">
    <property type="entry name" value="GGDEF"/>
    <property type="match status" value="1"/>
</dbReference>
<organism evidence="2 3">
    <name type="scientific">Pseudobutyrivibrio ruminis</name>
    <dbReference type="NCBI Taxonomy" id="46206"/>
    <lineage>
        <taxon>Bacteria</taxon>
        <taxon>Bacillati</taxon>
        <taxon>Bacillota</taxon>
        <taxon>Clostridia</taxon>
        <taxon>Lachnospirales</taxon>
        <taxon>Lachnospiraceae</taxon>
        <taxon>Pseudobutyrivibrio</taxon>
    </lineage>
</organism>
<evidence type="ECO:0000313" key="2">
    <source>
        <dbReference type="EMBL" id="SEL06843.1"/>
    </source>
</evidence>
<dbReference type="InterPro" id="IPR043128">
    <property type="entry name" value="Rev_trsase/Diguanyl_cyclase"/>
</dbReference>
<accession>A0A1H7M6M6</accession>
<dbReference type="PANTHER" id="PTHR45138">
    <property type="entry name" value="REGULATORY COMPONENTS OF SENSORY TRANSDUCTION SYSTEM"/>
    <property type="match status" value="1"/>
</dbReference>
<dbReference type="Pfam" id="PF08495">
    <property type="entry name" value="FIST"/>
    <property type="match status" value="1"/>
</dbReference>
<keyword evidence="3" id="KW-1185">Reference proteome</keyword>
<sequence>MFQKTYYFQSIDELDDILNTISNSEAYNSASGILMQLYNSKTDVDEQAMINKIISQCPKACLTGMTAANIATEEYDISNFPLQLSVTYFKETQLVQFEFDMENTTAFVAGRVMSKALEDLENVKCLQILYYANSISINSFVHEFNHHHIPTFGAKAGRNIRVLNPAHIYGKGVYSTGFIVVAFVSTSLKIYMDNNLGWQPIGLEMAITKTSGNSTVVEVDKKPAVDIFSKYLKVSPNNHFVQNVCEFPLIIERNNFKIARVPSGYLQDGSISFTSDVQKGDHFRLSYANPDNLFALTAQSVNDVHNFEPEALFIFECGNRVKFLKDKYLEEINQYYHYYPELSVTTGYAELFYTDDGFGGDLNSALVAVGLKESDNSTDCIIPCREYVEEKRDLSNQKIDQEIPFVERILTFLESTSKELDNLNKELGKVAYTDQLTKIYNRWELERKIEEALELTNQGMSYGLFFIDIDHFKHVNDTYGHDVGDSVLLSVVNVIKESLKEGHIFGRWGGEEFVYIIPDVDEKTAVEFAESIRKKIDDICFVTVKHLTISLGVTLAKPNDTLTSFVKRADDAVYEAKESGRNQVKFHLD</sequence>
<dbReference type="GO" id="GO:0052621">
    <property type="term" value="F:diguanylate cyclase activity"/>
    <property type="evidence" value="ECO:0007669"/>
    <property type="project" value="TreeGrafter"/>
</dbReference>
<dbReference type="SMART" id="SM00267">
    <property type="entry name" value="GGDEF"/>
    <property type="match status" value="1"/>
</dbReference>
<dbReference type="InterPro" id="IPR050469">
    <property type="entry name" value="Diguanylate_Cyclase"/>
</dbReference>
<gene>
    <name evidence="2" type="ORF">SAMN02910377_02573</name>
</gene>
<evidence type="ECO:0000313" key="3">
    <source>
        <dbReference type="Proteomes" id="UP000182321"/>
    </source>
</evidence>
<dbReference type="EMBL" id="FNZX01000021">
    <property type="protein sequence ID" value="SEL06843.1"/>
    <property type="molecule type" value="Genomic_DNA"/>
</dbReference>
<name>A0A1H7M6M6_9FIRM</name>
<dbReference type="Pfam" id="PF10442">
    <property type="entry name" value="FIST_C"/>
    <property type="match status" value="1"/>
</dbReference>
<dbReference type="AlphaFoldDB" id="A0A1H7M6M6"/>
<dbReference type="InterPro" id="IPR019494">
    <property type="entry name" value="FIST_C"/>
</dbReference>
<dbReference type="Proteomes" id="UP000182321">
    <property type="component" value="Unassembled WGS sequence"/>
</dbReference>
<dbReference type="CDD" id="cd01949">
    <property type="entry name" value="GGDEF"/>
    <property type="match status" value="1"/>
</dbReference>
<reference evidence="3" key="1">
    <citation type="submission" date="2016-10" db="EMBL/GenBank/DDBJ databases">
        <authorList>
            <person name="Varghese N."/>
        </authorList>
    </citation>
    <scope>NUCLEOTIDE SEQUENCE [LARGE SCALE GENOMIC DNA]</scope>
    <source>
        <strain evidence="3">ACV-9</strain>
    </source>
</reference>
<dbReference type="FunFam" id="3.30.70.270:FF:000001">
    <property type="entry name" value="Diguanylate cyclase domain protein"/>
    <property type="match status" value="1"/>
</dbReference>
<dbReference type="RefSeq" id="WP_074792300.1">
    <property type="nucleotide sequence ID" value="NZ_FNZX01000021.1"/>
</dbReference>
<dbReference type="SUPFAM" id="SSF55073">
    <property type="entry name" value="Nucleotide cyclase"/>
    <property type="match status" value="1"/>
</dbReference>